<feature type="transmembrane region" description="Helical" evidence="7">
    <location>
        <begin position="152"/>
        <end position="170"/>
    </location>
</feature>
<evidence type="ECO:0000256" key="4">
    <source>
        <dbReference type="ARBA" id="ARBA00022989"/>
    </source>
</evidence>
<dbReference type="InterPro" id="IPR020846">
    <property type="entry name" value="MFS_dom"/>
</dbReference>
<feature type="transmembrane region" description="Helical" evidence="7">
    <location>
        <begin position="405"/>
        <end position="426"/>
    </location>
</feature>
<evidence type="ECO:0000256" key="7">
    <source>
        <dbReference type="SAM" id="Phobius"/>
    </source>
</evidence>
<sequence>MAFIVGNNNDRADSSSGEEPGKIEDAKTPPTTVTDVSALEDLSRDLRNDPEARAAFLATFTAEEKKTIMRKVDRRFLLLIGIMFMVKNIDFNASIIKTMQVGKPSNIMKELSMTADQYNWVATIEGIPYIIFELPSNLLLKYMTPHAWESRIFLTWGIATACGGAVKTSGQLLVCRFFVGMFEAGMFPGVITTLSYWYRTDEIGRPILWYFWIANLSTIIGSLICYGASFMDGLRALSGWRWAFILEGVATILFAGVIFLVLPDFPKSPRSRSWLTPREQQFLEARLPPNAPATADPSWNTKEAWVAFKSPTVWGFLLDQTLMNLASYALNWYLPTIITNLGFVGLPTNLLLNIPPAAAGILGMCICVLITSRAWAPRPLMCVVVVLGAIMCFILFFTVSNRGGLYAACVLSQFFINCYYVPYWSWRTATMSGATGAAFAIGLQSSVAQLGAAVGPQMFQSKWAHNRYRNSFIIGFCLVLAALLTNLWTWWLTRNIERRVLKVRRATLKARKEGRGYTGEEDIDVLGDERIKNASWW</sequence>
<feature type="transmembrane region" description="Helical" evidence="7">
    <location>
        <begin position="350"/>
        <end position="371"/>
    </location>
</feature>
<feature type="region of interest" description="Disordered" evidence="6">
    <location>
        <begin position="1"/>
        <end position="30"/>
    </location>
</feature>
<comment type="caution">
    <text evidence="9">The sequence shown here is derived from an EMBL/GenBank/DDBJ whole genome shotgun (WGS) entry which is preliminary data.</text>
</comment>
<dbReference type="EMBL" id="JANBVO010000012">
    <property type="protein sequence ID" value="KAJ9148695.1"/>
    <property type="molecule type" value="Genomic_DNA"/>
</dbReference>
<dbReference type="PANTHER" id="PTHR43791:SF91">
    <property type="entry name" value="MAJOR FACILITATOR SUPERFAMILY (MFS) PROFILE DOMAIN-CONTAINING PROTEIN-RELATED"/>
    <property type="match status" value="1"/>
</dbReference>
<feature type="transmembrane region" description="Helical" evidence="7">
    <location>
        <begin position="242"/>
        <end position="262"/>
    </location>
</feature>
<dbReference type="SUPFAM" id="SSF103473">
    <property type="entry name" value="MFS general substrate transporter"/>
    <property type="match status" value="1"/>
</dbReference>
<dbReference type="Pfam" id="PF07690">
    <property type="entry name" value="MFS_1"/>
    <property type="match status" value="1"/>
</dbReference>
<feature type="transmembrane region" description="Helical" evidence="7">
    <location>
        <begin position="325"/>
        <end position="344"/>
    </location>
</feature>
<evidence type="ECO:0000313" key="9">
    <source>
        <dbReference type="EMBL" id="KAJ9148695.1"/>
    </source>
</evidence>
<dbReference type="AlphaFoldDB" id="A0AA38RQN9"/>
<evidence type="ECO:0000256" key="6">
    <source>
        <dbReference type="SAM" id="MobiDB-lite"/>
    </source>
</evidence>
<feature type="transmembrane region" description="Helical" evidence="7">
    <location>
        <begin position="471"/>
        <end position="492"/>
    </location>
</feature>
<keyword evidence="10" id="KW-1185">Reference proteome</keyword>
<dbReference type="PROSITE" id="PS50850">
    <property type="entry name" value="MFS"/>
    <property type="match status" value="1"/>
</dbReference>
<evidence type="ECO:0000259" key="8">
    <source>
        <dbReference type="PROSITE" id="PS50850"/>
    </source>
</evidence>
<keyword evidence="3 7" id="KW-0812">Transmembrane</keyword>
<accession>A0AA38RQN9</accession>
<feature type="transmembrane region" description="Helical" evidence="7">
    <location>
        <begin position="209"/>
        <end position="230"/>
    </location>
</feature>
<dbReference type="InterPro" id="IPR011701">
    <property type="entry name" value="MFS"/>
</dbReference>
<dbReference type="Proteomes" id="UP001174694">
    <property type="component" value="Unassembled WGS sequence"/>
</dbReference>
<feature type="transmembrane region" description="Helical" evidence="7">
    <location>
        <begin position="118"/>
        <end position="140"/>
    </location>
</feature>
<keyword evidence="2" id="KW-0813">Transport</keyword>
<keyword evidence="5 7" id="KW-0472">Membrane</keyword>
<evidence type="ECO:0000256" key="2">
    <source>
        <dbReference type="ARBA" id="ARBA00022448"/>
    </source>
</evidence>
<proteinExistence type="predicted"/>
<evidence type="ECO:0000256" key="5">
    <source>
        <dbReference type="ARBA" id="ARBA00023136"/>
    </source>
</evidence>
<name>A0AA38RQN9_9PEZI</name>
<feature type="transmembrane region" description="Helical" evidence="7">
    <location>
        <begin position="380"/>
        <end position="399"/>
    </location>
</feature>
<evidence type="ECO:0000313" key="10">
    <source>
        <dbReference type="Proteomes" id="UP001174694"/>
    </source>
</evidence>
<dbReference type="GO" id="GO:0016020">
    <property type="term" value="C:membrane"/>
    <property type="evidence" value="ECO:0007669"/>
    <property type="project" value="UniProtKB-SubCell"/>
</dbReference>
<dbReference type="GO" id="GO:0022857">
    <property type="term" value="F:transmembrane transporter activity"/>
    <property type="evidence" value="ECO:0007669"/>
    <property type="project" value="InterPro"/>
</dbReference>
<dbReference type="PANTHER" id="PTHR43791">
    <property type="entry name" value="PERMEASE-RELATED"/>
    <property type="match status" value="1"/>
</dbReference>
<protein>
    <submittedName>
        <fullName evidence="9">High-affinity nicotinic acid transporter</fullName>
    </submittedName>
</protein>
<feature type="compositionally biased region" description="Polar residues" evidence="6">
    <location>
        <begin position="1"/>
        <end position="17"/>
    </location>
</feature>
<keyword evidence="4 7" id="KW-1133">Transmembrane helix</keyword>
<evidence type="ECO:0000256" key="3">
    <source>
        <dbReference type="ARBA" id="ARBA00022692"/>
    </source>
</evidence>
<evidence type="ECO:0000256" key="1">
    <source>
        <dbReference type="ARBA" id="ARBA00004141"/>
    </source>
</evidence>
<gene>
    <name evidence="9" type="ORF">NKR23_g5006</name>
</gene>
<reference evidence="9" key="1">
    <citation type="submission" date="2022-07" db="EMBL/GenBank/DDBJ databases">
        <title>Fungi with potential for degradation of polypropylene.</title>
        <authorList>
            <person name="Gostincar C."/>
        </authorList>
    </citation>
    <scope>NUCLEOTIDE SEQUENCE</scope>
    <source>
        <strain evidence="9">EXF-13308</strain>
    </source>
</reference>
<feature type="transmembrane region" description="Helical" evidence="7">
    <location>
        <begin position="176"/>
        <end position="197"/>
    </location>
</feature>
<feature type="domain" description="Major facilitator superfamily (MFS) profile" evidence="8">
    <location>
        <begin position="76"/>
        <end position="494"/>
    </location>
</feature>
<organism evidence="9 10">
    <name type="scientific">Pleurostoma richardsiae</name>
    <dbReference type="NCBI Taxonomy" id="41990"/>
    <lineage>
        <taxon>Eukaryota</taxon>
        <taxon>Fungi</taxon>
        <taxon>Dikarya</taxon>
        <taxon>Ascomycota</taxon>
        <taxon>Pezizomycotina</taxon>
        <taxon>Sordariomycetes</taxon>
        <taxon>Sordariomycetidae</taxon>
        <taxon>Calosphaeriales</taxon>
        <taxon>Pleurostomataceae</taxon>
        <taxon>Pleurostoma</taxon>
    </lineage>
</organism>
<dbReference type="Gene3D" id="1.20.1250.20">
    <property type="entry name" value="MFS general substrate transporter like domains"/>
    <property type="match status" value="2"/>
</dbReference>
<dbReference type="InterPro" id="IPR036259">
    <property type="entry name" value="MFS_trans_sf"/>
</dbReference>
<comment type="subcellular location">
    <subcellularLocation>
        <location evidence="1">Membrane</location>
        <topology evidence="1">Multi-pass membrane protein</topology>
    </subcellularLocation>
</comment>
<feature type="transmembrane region" description="Helical" evidence="7">
    <location>
        <begin position="438"/>
        <end position="459"/>
    </location>
</feature>
<feature type="transmembrane region" description="Helical" evidence="7">
    <location>
        <begin position="76"/>
        <end position="96"/>
    </location>
</feature>